<name>A0A7K0D4Y0_9NOCA</name>
<evidence type="ECO:0000313" key="1">
    <source>
        <dbReference type="EMBL" id="MQY19884.1"/>
    </source>
</evidence>
<dbReference type="Proteomes" id="UP000438448">
    <property type="component" value="Unassembled WGS sequence"/>
</dbReference>
<dbReference type="SUPFAM" id="SSF48452">
    <property type="entry name" value="TPR-like"/>
    <property type="match status" value="1"/>
</dbReference>
<sequence>MVLGRPWTGFEAVALQEATRKSVREFAAHLGIEMTTVANWRAGLSAVTPRPLTQELLDTLLVQVGPEVRERFEQILVEGEAALGARRLPARRATAPAAPVASYDATLFARLDDARALVDRTVAACTVGPVMVDLMEERAAGRVLAYTRTPPAQVLATVLPDVLEVQAVATQRQPAAIQSRLSEVTAVLGLLIADALMKLGQIERANFWYGTARMAADDTANLRLRARVRAQHAMLPYYYGSPEQAVVLARAAQAQLPEIADDATALAAAAEARALARLGDSAGADLALNRAVHRTVELGDTPTDEAFRFGEKRLLLYQSGILTNLGRTDAARRVQEQALQLYRMSPGVVVDPALIELDTAIGYALDGAVDEACELAAQVLTTLPPEHRTTIVVRRAAAVVDAIGDRGRGRRRVEELRHLVAAGTEAAR</sequence>
<organism evidence="1 2">
    <name type="scientific">Nocardia macrotermitis</name>
    <dbReference type="NCBI Taxonomy" id="2585198"/>
    <lineage>
        <taxon>Bacteria</taxon>
        <taxon>Bacillati</taxon>
        <taxon>Actinomycetota</taxon>
        <taxon>Actinomycetes</taxon>
        <taxon>Mycobacteriales</taxon>
        <taxon>Nocardiaceae</taxon>
        <taxon>Nocardia</taxon>
    </lineage>
</organism>
<comment type="caution">
    <text evidence="1">The sequence shown here is derived from an EMBL/GenBank/DDBJ whole genome shotgun (WGS) entry which is preliminary data.</text>
</comment>
<accession>A0A7K0D4Y0</accession>
<keyword evidence="2" id="KW-1185">Reference proteome</keyword>
<dbReference type="OrthoDB" id="3213425at2"/>
<proteinExistence type="predicted"/>
<gene>
    <name evidence="1" type="ORF">NRB20_29790</name>
</gene>
<dbReference type="AlphaFoldDB" id="A0A7K0D4Y0"/>
<protein>
    <submittedName>
        <fullName evidence="1">Uncharacterized protein</fullName>
    </submittedName>
</protein>
<reference evidence="1 2" key="1">
    <citation type="submission" date="2019-10" db="EMBL/GenBank/DDBJ databases">
        <title>Nocardia macrotermitis sp. nov. and Nocardia aurantia sp. nov., isolated from the gut of fungus growing-termite Macrotermes natalensis.</title>
        <authorList>
            <person name="Benndorf R."/>
            <person name="Schwitalla J."/>
            <person name="Martin K."/>
            <person name="De Beer W."/>
            <person name="Kaster A.-K."/>
            <person name="Vollmers J."/>
            <person name="Poulsen M."/>
            <person name="Beemelmanns C."/>
        </authorList>
    </citation>
    <scope>NUCLEOTIDE SEQUENCE [LARGE SCALE GENOMIC DNA]</scope>
    <source>
        <strain evidence="1 2">RB20</strain>
    </source>
</reference>
<evidence type="ECO:0000313" key="2">
    <source>
        <dbReference type="Proteomes" id="UP000438448"/>
    </source>
</evidence>
<dbReference type="InterPro" id="IPR011990">
    <property type="entry name" value="TPR-like_helical_dom_sf"/>
</dbReference>
<dbReference type="EMBL" id="WEGK01000005">
    <property type="protein sequence ID" value="MQY19884.1"/>
    <property type="molecule type" value="Genomic_DNA"/>
</dbReference>
<dbReference type="RefSeq" id="WP_153410624.1">
    <property type="nucleotide sequence ID" value="NZ_WEGK01000005.1"/>
</dbReference>